<proteinExistence type="predicted"/>
<dbReference type="EMBL" id="KB199650">
    <property type="protein sequence ID" value="ESP05309.1"/>
    <property type="molecule type" value="Genomic_DNA"/>
</dbReference>
<sequence>MGLKTQFHFIFCPGGNCDTHRVVRQCNTQMDYGYQNPPMQQINPQGGRYPSLPNHQYIYQNQPSSSYSRQNDYIRQKQLPNSLNGQTHHKEAPRVIYDPYDQSMLRQGRKRPFLENRSPEPHQEEPQVPIPTCQQYVQNFTSSPNSKLQNQGTVYNDPQAIHFRTEPQARYQYLPEGHRTLQFPQEKEPSLISRTYLEEFLPIEQGIQTPIPIHARPESMEEFESEHLKPGPSEMYNYLPGTRRDLSSAFKPYINSRLREREPQNQSGCREMFHSRQYNDRQTGEKKDPFDKRLFNNQYHANTANRDRFIIPIRENSEFENQDKRKLISNRVHVIMEDVDDPSGLNSSTNTHKPLETLETAERSQNMDKIMYAKRVAHKFDDASKQIIIPAPSKIKVRTQHGHKHHKTSQLAGMLNHVAAGASTFDGNSYLVQSMVGGVGGMNPMHTAYQQQYFYPPIAQPEYQYIPQYVTYNQPMPITPSYVPENEYGGTYFQLTGTNHASYNPVNAYLQQTYSESDYSGQSSQEDLGSHGERSMITDGSKNKDEIQVSMPEKLDTPAFGEHDLLGLTRKESREDTIQPKPSIKAAVEQLENNVEDLFPIIESEVMPSRMPFPEQPENIPVNETGQDSIKGFDRMSTNESSSQPDFALPVDIEDDFEDFLLGTAKPMETGIQKSERPNEKDMFDLDVLFEGDFYKRDIIQYKSSDHEKSEGSNFPNSQNTTQIDSQNTFQKNVKDREKPSINTSEDNYDDFIAELMGETRVAGTGTAHETAEEMSNSIQSRNRTHTPSDGKCQDVQPPQFRKGEVEVSPILSNSGAASEDFYSELLEDLLGNAEIDGAQSTMPENEAAVDLSSNCDTLVHFHEPPTHSLQDLIKDMGSSVSSILSDILSTSH</sequence>
<feature type="compositionally biased region" description="Polar residues" evidence="1">
    <location>
        <begin position="712"/>
        <end position="732"/>
    </location>
</feature>
<feature type="region of interest" description="Disordered" evidence="1">
    <location>
        <begin position="764"/>
        <end position="798"/>
    </location>
</feature>
<feature type="compositionally biased region" description="Basic and acidic residues" evidence="1">
    <location>
        <begin position="528"/>
        <end position="544"/>
    </location>
</feature>
<dbReference type="CTD" id="20247480"/>
<dbReference type="AlphaFoldDB" id="V4AM86"/>
<dbReference type="KEGG" id="lgi:LOTGIDRAFT_227939"/>
<name>V4AM86_LOTGI</name>
<feature type="compositionally biased region" description="Polar residues" evidence="1">
    <location>
        <begin position="774"/>
        <end position="786"/>
    </location>
</feature>
<keyword evidence="3" id="KW-1185">Reference proteome</keyword>
<protein>
    <submittedName>
        <fullName evidence="2">Uncharacterized protein</fullName>
    </submittedName>
</protein>
<dbReference type="Proteomes" id="UP000030746">
    <property type="component" value="Unassembled WGS sequence"/>
</dbReference>
<organism evidence="2 3">
    <name type="scientific">Lottia gigantea</name>
    <name type="common">Giant owl limpet</name>
    <dbReference type="NCBI Taxonomy" id="225164"/>
    <lineage>
        <taxon>Eukaryota</taxon>
        <taxon>Metazoa</taxon>
        <taxon>Spiralia</taxon>
        <taxon>Lophotrochozoa</taxon>
        <taxon>Mollusca</taxon>
        <taxon>Gastropoda</taxon>
        <taxon>Patellogastropoda</taxon>
        <taxon>Lottioidea</taxon>
        <taxon>Lottiidae</taxon>
        <taxon>Lottia</taxon>
    </lineage>
</organism>
<feature type="compositionally biased region" description="Polar residues" evidence="1">
    <location>
        <begin position="516"/>
        <end position="527"/>
    </location>
</feature>
<dbReference type="GeneID" id="20247480"/>
<dbReference type="OrthoDB" id="10675415at2759"/>
<gene>
    <name evidence="2" type="ORF">LOTGIDRAFT_227939</name>
</gene>
<feature type="region of interest" description="Disordered" evidence="1">
    <location>
        <begin position="705"/>
        <end position="748"/>
    </location>
</feature>
<dbReference type="RefSeq" id="XP_009043854.1">
    <property type="nucleotide sequence ID" value="XM_009045606.1"/>
</dbReference>
<reference evidence="2 3" key="1">
    <citation type="journal article" date="2013" name="Nature">
        <title>Insights into bilaterian evolution from three spiralian genomes.</title>
        <authorList>
            <person name="Simakov O."/>
            <person name="Marletaz F."/>
            <person name="Cho S.J."/>
            <person name="Edsinger-Gonzales E."/>
            <person name="Havlak P."/>
            <person name="Hellsten U."/>
            <person name="Kuo D.H."/>
            <person name="Larsson T."/>
            <person name="Lv J."/>
            <person name="Arendt D."/>
            <person name="Savage R."/>
            <person name="Osoegawa K."/>
            <person name="de Jong P."/>
            <person name="Grimwood J."/>
            <person name="Chapman J.A."/>
            <person name="Shapiro H."/>
            <person name="Aerts A."/>
            <person name="Otillar R.P."/>
            <person name="Terry A.Y."/>
            <person name="Boore J.L."/>
            <person name="Grigoriev I.V."/>
            <person name="Lindberg D.R."/>
            <person name="Seaver E.C."/>
            <person name="Weisblat D.A."/>
            <person name="Putnam N.H."/>
            <person name="Rokhsar D.S."/>
        </authorList>
    </citation>
    <scope>NUCLEOTIDE SEQUENCE [LARGE SCALE GENOMIC DNA]</scope>
</reference>
<accession>V4AM86</accession>
<dbReference type="HOGENOM" id="CLU_323738_0_0_1"/>
<evidence type="ECO:0000313" key="2">
    <source>
        <dbReference type="EMBL" id="ESP05309.1"/>
    </source>
</evidence>
<feature type="region of interest" description="Disordered" evidence="1">
    <location>
        <begin position="516"/>
        <end position="544"/>
    </location>
</feature>
<evidence type="ECO:0000313" key="3">
    <source>
        <dbReference type="Proteomes" id="UP000030746"/>
    </source>
</evidence>
<evidence type="ECO:0000256" key="1">
    <source>
        <dbReference type="SAM" id="MobiDB-lite"/>
    </source>
</evidence>